<sequence length="107" mass="12155">MQRLPPTLEVTSVRSLVQAHILCLLFCDYLETVTLIKARPPDFDLAKENALWSGHWLYVTGQQEVMNHAKARPIGQESRGSWCETRTATEMPCNEDVSLNKTPLKTQ</sequence>
<proteinExistence type="predicted"/>
<dbReference type="EMBL" id="BLXT01006930">
    <property type="protein sequence ID" value="GFO34732.1"/>
    <property type="molecule type" value="Genomic_DNA"/>
</dbReference>
<keyword evidence="2" id="KW-1185">Reference proteome</keyword>
<evidence type="ECO:0000313" key="1">
    <source>
        <dbReference type="EMBL" id="GFO34732.1"/>
    </source>
</evidence>
<gene>
    <name evidence="1" type="ORF">PoB_006123700</name>
</gene>
<accession>A0AAV4CS65</accession>
<name>A0AAV4CS65_9GAST</name>
<organism evidence="1 2">
    <name type="scientific">Plakobranchus ocellatus</name>
    <dbReference type="NCBI Taxonomy" id="259542"/>
    <lineage>
        <taxon>Eukaryota</taxon>
        <taxon>Metazoa</taxon>
        <taxon>Spiralia</taxon>
        <taxon>Lophotrochozoa</taxon>
        <taxon>Mollusca</taxon>
        <taxon>Gastropoda</taxon>
        <taxon>Heterobranchia</taxon>
        <taxon>Euthyneura</taxon>
        <taxon>Panpulmonata</taxon>
        <taxon>Sacoglossa</taxon>
        <taxon>Placobranchoidea</taxon>
        <taxon>Plakobranchidae</taxon>
        <taxon>Plakobranchus</taxon>
    </lineage>
</organism>
<dbReference type="AlphaFoldDB" id="A0AAV4CS65"/>
<reference evidence="1 2" key="1">
    <citation type="journal article" date="2021" name="Elife">
        <title>Chloroplast acquisition without the gene transfer in kleptoplastic sea slugs, Plakobranchus ocellatus.</title>
        <authorList>
            <person name="Maeda T."/>
            <person name="Takahashi S."/>
            <person name="Yoshida T."/>
            <person name="Shimamura S."/>
            <person name="Takaki Y."/>
            <person name="Nagai Y."/>
            <person name="Toyoda A."/>
            <person name="Suzuki Y."/>
            <person name="Arimoto A."/>
            <person name="Ishii H."/>
            <person name="Satoh N."/>
            <person name="Nishiyama T."/>
            <person name="Hasebe M."/>
            <person name="Maruyama T."/>
            <person name="Minagawa J."/>
            <person name="Obokata J."/>
            <person name="Shigenobu S."/>
        </authorList>
    </citation>
    <scope>NUCLEOTIDE SEQUENCE [LARGE SCALE GENOMIC DNA]</scope>
</reference>
<evidence type="ECO:0000313" key="2">
    <source>
        <dbReference type="Proteomes" id="UP000735302"/>
    </source>
</evidence>
<protein>
    <submittedName>
        <fullName evidence="1">Uncharacterized protein</fullName>
    </submittedName>
</protein>
<comment type="caution">
    <text evidence="1">The sequence shown here is derived from an EMBL/GenBank/DDBJ whole genome shotgun (WGS) entry which is preliminary data.</text>
</comment>
<dbReference type="Proteomes" id="UP000735302">
    <property type="component" value="Unassembled WGS sequence"/>
</dbReference>